<reference evidence="2" key="1">
    <citation type="submission" date="2022-11" db="EMBL/GenBank/DDBJ databases">
        <authorList>
            <person name="Graham C."/>
            <person name="Newman J.D."/>
        </authorList>
    </citation>
    <scope>NUCLEOTIDE SEQUENCE</scope>
    <source>
        <strain evidence="2">DSM 19486</strain>
    </source>
</reference>
<gene>
    <name evidence="2" type="ORF">OQZ29_09530</name>
</gene>
<dbReference type="Proteomes" id="UP001142592">
    <property type="component" value="Unassembled WGS sequence"/>
</dbReference>
<comment type="caution">
    <text evidence="2">The sequence shown here is derived from an EMBL/GenBank/DDBJ whole genome shotgun (WGS) entry which is preliminary data.</text>
</comment>
<proteinExistence type="predicted"/>
<organism evidence="2 3">
    <name type="scientific">Pedobacter agri</name>
    <dbReference type="NCBI Taxonomy" id="454586"/>
    <lineage>
        <taxon>Bacteria</taxon>
        <taxon>Pseudomonadati</taxon>
        <taxon>Bacteroidota</taxon>
        <taxon>Sphingobacteriia</taxon>
        <taxon>Sphingobacteriales</taxon>
        <taxon>Sphingobacteriaceae</taxon>
        <taxon>Pedobacter</taxon>
    </lineage>
</organism>
<dbReference type="AlphaFoldDB" id="A0A9X3I8Q7"/>
<keyword evidence="3" id="KW-1185">Reference proteome</keyword>
<feature type="transmembrane region" description="Helical" evidence="1">
    <location>
        <begin position="12"/>
        <end position="32"/>
    </location>
</feature>
<feature type="transmembrane region" description="Helical" evidence="1">
    <location>
        <begin position="38"/>
        <end position="54"/>
    </location>
</feature>
<dbReference type="RefSeq" id="WP_010599853.1">
    <property type="nucleotide sequence ID" value="NZ_JAPJUH010000003.1"/>
</dbReference>
<evidence type="ECO:0000313" key="3">
    <source>
        <dbReference type="Proteomes" id="UP001142592"/>
    </source>
</evidence>
<accession>A0A9X3I8Q7</accession>
<name>A0A9X3I8Q7_9SPHI</name>
<sequence length="86" mass="9485">MVYKGFKGKFIYWAVGLLLSALVIGALTMAIINMYLGAVVMAGIIISGFFYIGARQKKGLHDKAFSMGVFYPVNQLSKINRYAKAK</sequence>
<keyword evidence="1" id="KW-0812">Transmembrane</keyword>
<keyword evidence="1" id="KW-1133">Transmembrane helix</keyword>
<protein>
    <submittedName>
        <fullName evidence="2">Plasmid transfer protein</fullName>
    </submittedName>
</protein>
<keyword evidence="1" id="KW-0472">Membrane</keyword>
<evidence type="ECO:0000313" key="2">
    <source>
        <dbReference type="EMBL" id="MCX3264986.1"/>
    </source>
</evidence>
<dbReference type="EMBL" id="JAPJUH010000003">
    <property type="protein sequence ID" value="MCX3264986.1"/>
    <property type="molecule type" value="Genomic_DNA"/>
</dbReference>
<evidence type="ECO:0000256" key="1">
    <source>
        <dbReference type="SAM" id="Phobius"/>
    </source>
</evidence>